<evidence type="ECO:0000313" key="1">
    <source>
        <dbReference type="EMBL" id="BAY55803.1"/>
    </source>
</evidence>
<proteinExistence type="predicted"/>
<protein>
    <submittedName>
        <fullName evidence="1">Uncharacterized protein</fullName>
    </submittedName>
</protein>
<reference evidence="1 2" key="1">
    <citation type="submission" date="2017-06" db="EMBL/GenBank/DDBJ databases">
        <title>Genome sequencing of cyanobaciteial culture collection at National Institute for Environmental Studies (NIES).</title>
        <authorList>
            <person name="Hirose Y."/>
            <person name="Shimura Y."/>
            <person name="Fujisawa T."/>
            <person name="Nakamura Y."/>
            <person name="Kawachi M."/>
        </authorList>
    </citation>
    <scope>NUCLEOTIDE SEQUENCE [LARGE SCALE GENOMIC DNA]</scope>
    <source>
        <strain evidence="1 2">NIES-2135</strain>
    </source>
</reference>
<dbReference type="EMBL" id="AP018203">
    <property type="protein sequence ID" value="BAY55803.1"/>
    <property type="molecule type" value="Genomic_DNA"/>
</dbReference>
<dbReference type="AlphaFoldDB" id="A0A1Z4JGK2"/>
<dbReference type="Proteomes" id="UP000217895">
    <property type="component" value="Chromosome"/>
</dbReference>
<sequence length="88" mass="10257">MSTEEQLLEYWRKLPSDAQHQVLEFTRSLQTEDNSPDLGAPEHLTIRSREHLDQLLQEGLESGDSIEVTDDWWAQKRDLLFRNTSATC</sequence>
<accession>A0A1Z4JGK2</accession>
<organism evidence="1 2">
    <name type="scientific">Leptolyngbya boryana NIES-2135</name>
    <dbReference type="NCBI Taxonomy" id="1973484"/>
    <lineage>
        <taxon>Bacteria</taxon>
        <taxon>Bacillati</taxon>
        <taxon>Cyanobacteriota</taxon>
        <taxon>Cyanophyceae</taxon>
        <taxon>Leptolyngbyales</taxon>
        <taxon>Leptolyngbyaceae</taxon>
        <taxon>Leptolyngbya group</taxon>
        <taxon>Leptolyngbya</taxon>
    </lineage>
</organism>
<name>A0A1Z4JGK2_LEPBY</name>
<gene>
    <name evidence="1" type="ORF">NIES2135_26270</name>
</gene>
<evidence type="ECO:0000313" key="2">
    <source>
        <dbReference type="Proteomes" id="UP000217895"/>
    </source>
</evidence>
<keyword evidence="2" id="KW-1185">Reference proteome</keyword>